<proteinExistence type="predicted"/>
<evidence type="ECO:0000259" key="11">
    <source>
        <dbReference type="PROSITE" id="PS50262"/>
    </source>
</evidence>
<dbReference type="Gene3D" id="1.20.1070.10">
    <property type="entry name" value="Rhodopsin 7-helix transmembrane proteins"/>
    <property type="match status" value="1"/>
</dbReference>
<reference evidence="12" key="1">
    <citation type="journal article" date="2023" name="G3 (Bethesda)">
        <title>Whole genome assembly and annotation of the endangered Caribbean coral Acropora cervicornis.</title>
        <authorList>
            <person name="Selwyn J.D."/>
            <person name="Vollmer S.V."/>
        </authorList>
    </citation>
    <scope>NUCLEOTIDE SEQUENCE</scope>
    <source>
        <strain evidence="12">K2</strain>
    </source>
</reference>
<dbReference type="PROSITE" id="PS50262">
    <property type="entry name" value="G_PROTEIN_RECEP_F1_2"/>
    <property type="match status" value="1"/>
</dbReference>
<feature type="transmembrane region" description="Helical" evidence="10">
    <location>
        <begin position="15"/>
        <end position="35"/>
    </location>
</feature>
<evidence type="ECO:0000256" key="9">
    <source>
        <dbReference type="ARBA" id="ARBA00023224"/>
    </source>
</evidence>
<keyword evidence="4 10" id="KW-1133">Transmembrane helix</keyword>
<evidence type="ECO:0000256" key="6">
    <source>
        <dbReference type="ARBA" id="ARBA00023136"/>
    </source>
</evidence>
<keyword evidence="3 10" id="KW-0812">Transmembrane</keyword>
<protein>
    <submittedName>
        <fullName evidence="12">Histamine H2 receptor</fullName>
    </submittedName>
</protein>
<dbReference type="AlphaFoldDB" id="A0AAD9V1X6"/>
<evidence type="ECO:0000256" key="8">
    <source>
        <dbReference type="ARBA" id="ARBA00023180"/>
    </source>
</evidence>
<feature type="transmembrane region" description="Helical" evidence="10">
    <location>
        <begin position="166"/>
        <end position="185"/>
    </location>
</feature>
<feature type="transmembrane region" description="Helical" evidence="10">
    <location>
        <begin position="47"/>
        <end position="65"/>
    </location>
</feature>
<evidence type="ECO:0000256" key="4">
    <source>
        <dbReference type="ARBA" id="ARBA00022989"/>
    </source>
</evidence>
<dbReference type="EMBL" id="JARQWQ010000048">
    <property type="protein sequence ID" value="KAK2557735.1"/>
    <property type="molecule type" value="Genomic_DNA"/>
</dbReference>
<dbReference type="PANTHER" id="PTHR24246">
    <property type="entry name" value="OLFACTORY RECEPTOR AND ADENOSINE RECEPTOR"/>
    <property type="match status" value="1"/>
</dbReference>
<feature type="transmembrane region" description="Helical" evidence="10">
    <location>
        <begin position="128"/>
        <end position="154"/>
    </location>
</feature>
<dbReference type="PANTHER" id="PTHR24246:SF27">
    <property type="entry name" value="ADENOSINE RECEPTOR, ISOFORM A"/>
    <property type="match status" value="1"/>
</dbReference>
<reference evidence="12" key="2">
    <citation type="journal article" date="2023" name="Science">
        <title>Genomic signatures of disease resistance in endangered staghorn corals.</title>
        <authorList>
            <person name="Vollmer S.V."/>
            <person name="Selwyn J.D."/>
            <person name="Despard B.A."/>
            <person name="Roesel C.L."/>
        </authorList>
    </citation>
    <scope>NUCLEOTIDE SEQUENCE</scope>
    <source>
        <strain evidence="12">K2</strain>
    </source>
</reference>
<evidence type="ECO:0000256" key="7">
    <source>
        <dbReference type="ARBA" id="ARBA00023170"/>
    </source>
</evidence>
<organism evidence="12 13">
    <name type="scientific">Acropora cervicornis</name>
    <name type="common">Staghorn coral</name>
    <dbReference type="NCBI Taxonomy" id="6130"/>
    <lineage>
        <taxon>Eukaryota</taxon>
        <taxon>Metazoa</taxon>
        <taxon>Cnidaria</taxon>
        <taxon>Anthozoa</taxon>
        <taxon>Hexacorallia</taxon>
        <taxon>Scleractinia</taxon>
        <taxon>Astrocoeniina</taxon>
        <taxon>Acroporidae</taxon>
        <taxon>Acropora</taxon>
    </lineage>
</organism>
<dbReference type="PRINTS" id="PR00237">
    <property type="entry name" value="GPCRRHODOPSN"/>
</dbReference>
<dbReference type="SUPFAM" id="SSF81321">
    <property type="entry name" value="Family A G protein-coupled receptor-like"/>
    <property type="match status" value="1"/>
</dbReference>
<keyword evidence="9" id="KW-0807">Transducer</keyword>
<keyword evidence="2" id="KW-1003">Cell membrane</keyword>
<feature type="transmembrane region" description="Helical" evidence="10">
    <location>
        <begin position="77"/>
        <end position="100"/>
    </location>
</feature>
<feature type="domain" description="G-protein coupled receptors family 1 profile" evidence="11">
    <location>
        <begin position="1"/>
        <end position="183"/>
    </location>
</feature>
<evidence type="ECO:0000256" key="1">
    <source>
        <dbReference type="ARBA" id="ARBA00004651"/>
    </source>
</evidence>
<dbReference type="Pfam" id="PF00001">
    <property type="entry name" value="7tm_1"/>
    <property type="match status" value="1"/>
</dbReference>
<keyword evidence="13" id="KW-1185">Reference proteome</keyword>
<name>A0AAD9V1X6_ACRCE</name>
<evidence type="ECO:0000256" key="10">
    <source>
        <dbReference type="SAM" id="Phobius"/>
    </source>
</evidence>
<evidence type="ECO:0000256" key="5">
    <source>
        <dbReference type="ARBA" id="ARBA00023040"/>
    </source>
</evidence>
<evidence type="ECO:0000256" key="3">
    <source>
        <dbReference type="ARBA" id="ARBA00022692"/>
    </source>
</evidence>
<keyword evidence="6 10" id="KW-0472">Membrane</keyword>
<gene>
    <name evidence="12" type="ORF">P5673_020100</name>
</gene>
<dbReference type="GO" id="GO:0004930">
    <property type="term" value="F:G protein-coupled receptor activity"/>
    <property type="evidence" value="ECO:0007669"/>
    <property type="project" value="UniProtKB-KW"/>
</dbReference>
<accession>A0AAD9V1X6</accession>
<comment type="caution">
    <text evidence="12">The sequence shown here is derived from an EMBL/GenBank/DDBJ whole genome shotgun (WGS) entry which is preliminary data.</text>
</comment>
<dbReference type="InterPro" id="IPR017452">
    <property type="entry name" value="GPCR_Rhodpsn_7TM"/>
</dbReference>
<evidence type="ECO:0000313" key="13">
    <source>
        <dbReference type="Proteomes" id="UP001249851"/>
    </source>
</evidence>
<comment type="subcellular location">
    <subcellularLocation>
        <location evidence="1">Cell membrane</location>
        <topology evidence="1">Multi-pass membrane protein</topology>
    </subcellularLocation>
</comment>
<keyword evidence="8" id="KW-0325">Glycoprotein</keyword>
<dbReference type="InterPro" id="IPR000276">
    <property type="entry name" value="GPCR_Rhodpsn"/>
</dbReference>
<dbReference type="CDD" id="cd00637">
    <property type="entry name" value="7tm_classA_rhodopsin-like"/>
    <property type="match status" value="1"/>
</dbReference>
<keyword evidence="5" id="KW-0297">G-protein coupled receptor</keyword>
<evidence type="ECO:0000256" key="2">
    <source>
        <dbReference type="ARBA" id="ARBA00022475"/>
    </source>
</evidence>
<keyword evidence="7 12" id="KW-0675">Receptor</keyword>
<sequence>MIVERVYVDVSNFSAAASVLHMSAISIYRFIAIVFPLRHRTCMKGAGIKALLISCWLVTIVPFLLSKYYHVPIAKKAFINLAIFIFCFLIILVAYILIVISLPQQKRRRVGLRVQSSKDVSSRYEARVAYTLAIVIIVFTACWFPLFIVFAAAGKMLVKRNGITHYWIRTVTISSSAMNFLIYGWRMRNFREAYAEISHKIFGCSGNYSAFTNRRSISATNSG</sequence>
<evidence type="ECO:0000313" key="12">
    <source>
        <dbReference type="EMBL" id="KAK2557735.1"/>
    </source>
</evidence>
<dbReference type="Proteomes" id="UP001249851">
    <property type="component" value="Unassembled WGS sequence"/>
</dbReference>
<dbReference type="GO" id="GO:0005886">
    <property type="term" value="C:plasma membrane"/>
    <property type="evidence" value="ECO:0007669"/>
    <property type="project" value="UniProtKB-SubCell"/>
</dbReference>